<comment type="caution">
    <text evidence="3">The sequence shown here is derived from an EMBL/GenBank/DDBJ whole genome shotgun (WGS) entry which is preliminary data.</text>
</comment>
<dbReference type="AlphaFoldDB" id="A0A6M7TS24"/>
<proteinExistence type="predicted"/>
<dbReference type="Pfam" id="PF13175">
    <property type="entry name" value="AAA_15"/>
    <property type="match status" value="2"/>
</dbReference>
<dbReference type="InterPro" id="IPR027417">
    <property type="entry name" value="P-loop_NTPase"/>
</dbReference>
<dbReference type="PANTHER" id="PTHR43581">
    <property type="entry name" value="ATP/GTP PHOSPHATASE"/>
    <property type="match status" value="1"/>
</dbReference>
<reference evidence="3 4" key="1">
    <citation type="submission" date="2018-09" db="EMBL/GenBank/DDBJ databases">
        <title>Mesorhizobium carmichaelinearum sp. nov. isolated from Carmichaelinea spp. root nodules in New Zealand.</title>
        <authorList>
            <person name="De Meyer S.E."/>
        </authorList>
    </citation>
    <scope>NUCLEOTIDE SEQUENCE [LARGE SCALE GENOMIC DNA]</scope>
    <source>
        <strain evidence="3 4">LMG 28313</strain>
    </source>
</reference>
<evidence type="ECO:0000313" key="3">
    <source>
        <dbReference type="EMBL" id="RJT28186.1"/>
    </source>
</evidence>
<dbReference type="SUPFAM" id="SSF52540">
    <property type="entry name" value="P-loop containing nucleoside triphosphate hydrolases"/>
    <property type="match status" value="1"/>
</dbReference>
<dbReference type="Proteomes" id="UP000275530">
    <property type="component" value="Unassembled WGS sequence"/>
</dbReference>
<feature type="domain" description="Endonuclease GajA/Old nuclease/RecF-like AAA" evidence="1">
    <location>
        <begin position="1"/>
        <end position="76"/>
    </location>
</feature>
<feature type="domain" description="OLD protein-like TOPRIM" evidence="2">
    <location>
        <begin position="371"/>
        <end position="436"/>
    </location>
</feature>
<dbReference type="Pfam" id="PF20469">
    <property type="entry name" value="OLD-like_TOPRIM"/>
    <property type="match status" value="1"/>
</dbReference>
<sequence>MKITQIEIENYRSIKDITLQPAELMALIGPNNAGKTNILCALNFVLGDRWPSANGLEQTDRFNKEPGRNIRIAISFARGFGNEAGISAISVAENAGRLFARYRLFDSDQTQFLNDAIRGQFPIVYLDAARNFDSQFSMSRWSLFGRIARQLHEDFERTAPQHVKEALTQHLSDAQEILKTPLYRSFEEAITGAFQDQIRHAMQNVRLDFRSFDPLNFYKAIYPTLVDGGHDKSPAESGSGVRNLVVLALFRAYAAAFRNSTVFAVEEPEIYLHPHAQRSLATLYREMAVAGHQVFYSSHSAAFVDVSRSDQIVLVERKADGDDEVCTQIRHVRESQLLEARQRLHPGMAMTLESVRERFRNISAAKHAEAFFAKVVLLAEGPSEEEVLPIFAKHLGIDFDGLGVSVVSSAGKNNLDSFWQLYQAHQIPTFLLFDNDSGKAERDRGMNAVLTRMLGIAETVSPAAIVGETYAIIEDTLESLLQAEVDAESPGHYALLKAEAQRAVGNGKPLVARFIARRLVADNFVPPTIAQIIENVRAMADAS</sequence>
<dbReference type="CDD" id="cd01026">
    <property type="entry name" value="TOPRIM_OLD"/>
    <property type="match status" value="1"/>
</dbReference>
<gene>
    <name evidence="3" type="ORF">D3242_33005</name>
</gene>
<name>A0A6M7TS24_9HYPH</name>
<dbReference type="PANTHER" id="PTHR43581:SF4">
    <property type="entry name" value="ATP_GTP PHOSPHATASE"/>
    <property type="match status" value="1"/>
</dbReference>
<protein>
    <submittedName>
        <fullName evidence="3">DUF2813 domain-containing protein</fullName>
    </submittedName>
</protein>
<organism evidence="3 4">
    <name type="scientific">Mesorhizobium jarvisii</name>
    <dbReference type="NCBI Taxonomy" id="1777867"/>
    <lineage>
        <taxon>Bacteria</taxon>
        <taxon>Pseudomonadati</taxon>
        <taxon>Pseudomonadota</taxon>
        <taxon>Alphaproteobacteria</taxon>
        <taxon>Hyphomicrobiales</taxon>
        <taxon>Phyllobacteriaceae</taxon>
        <taxon>Mesorhizobium</taxon>
    </lineage>
</organism>
<keyword evidence="4" id="KW-1185">Reference proteome</keyword>
<dbReference type="InterPro" id="IPR041685">
    <property type="entry name" value="AAA_GajA/Old/RecF-like"/>
</dbReference>
<dbReference type="RefSeq" id="WP_064983624.1">
    <property type="nucleotide sequence ID" value="NZ_CP033509.1"/>
</dbReference>
<evidence type="ECO:0000259" key="1">
    <source>
        <dbReference type="Pfam" id="PF13175"/>
    </source>
</evidence>
<feature type="domain" description="Endonuclease GajA/Old nuclease/RecF-like AAA" evidence="1">
    <location>
        <begin position="123"/>
        <end position="304"/>
    </location>
</feature>
<evidence type="ECO:0000259" key="2">
    <source>
        <dbReference type="Pfam" id="PF20469"/>
    </source>
</evidence>
<dbReference type="InterPro" id="IPR051396">
    <property type="entry name" value="Bact_Antivir_Def_Nuclease"/>
</dbReference>
<dbReference type="EMBL" id="QZXA01000024">
    <property type="protein sequence ID" value="RJT28186.1"/>
    <property type="molecule type" value="Genomic_DNA"/>
</dbReference>
<dbReference type="InterPro" id="IPR034139">
    <property type="entry name" value="TOPRIM_OLD"/>
</dbReference>
<dbReference type="Gene3D" id="3.40.50.300">
    <property type="entry name" value="P-loop containing nucleotide triphosphate hydrolases"/>
    <property type="match status" value="1"/>
</dbReference>
<accession>A0A6M7TS24</accession>
<evidence type="ECO:0000313" key="4">
    <source>
        <dbReference type="Proteomes" id="UP000275530"/>
    </source>
</evidence>